<dbReference type="PANTHER" id="PTHR47515:SF2">
    <property type="entry name" value="INTEGRASE CORE DOMAIN PROTEIN"/>
    <property type="match status" value="1"/>
</dbReference>
<dbReference type="Gene3D" id="3.30.420.10">
    <property type="entry name" value="Ribonuclease H-like superfamily/Ribonuclease H"/>
    <property type="match status" value="1"/>
</dbReference>
<dbReference type="InterPro" id="IPR001584">
    <property type="entry name" value="Integrase_cat-core"/>
</dbReference>
<dbReference type="PROSITE" id="PS50994">
    <property type="entry name" value="INTEGRASE"/>
    <property type="match status" value="1"/>
</dbReference>
<dbReference type="SUPFAM" id="SSF46689">
    <property type="entry name" value="Homeodomain-like"/>
    <property type="match status" value="1"/>
</dbReference>
<dbReference type="SUPFAM" id="SSF53098">
    <property type="entry name" value="Ribonuclease H-like"/>
    <property type="match status" value="1"/>
</dbReference>
<dbReference type="GO" id="GO:0015074">
    <property type="term" value="P:DNA integration"/>
    <property type="evidence" value="ECO:0007669"/>
    <property type="project" value="InterPro"/>
</dbReference>
<protein>
    <submittedName>
        <fullName evidence="4">IS3 family transposase</fullName>
    </submittedName>
</protein>
<dbReference type="PANTHER" id="PTHR47515">
    <property type="entry name" value="LOW CALCIUM RESPONSE LOCUS PROTEIN T"/>
    <property type="match status" value="1"/>
</dbReference>
<feature type="coiled-coil region" evidence="2">
    <location>
        <begin position="55"/>
        <end position="96"/>
    </location>
</feature>
<dbReference type="InterPro" id="IPR025948">
    <property type="entry name" value="HTH-like_dom"/>
</dbReference>
<organism evidence="4 5">
    <name type="scientific">Capillibacterium thermochitinicola</name>
    <dbReference type="NCBI Taxonomy" id="2699427"/>
    <lineage>
        <taxon>Bacteria</taxon>
        <taxon>Bacillati</taxon>
        <taxon>Bacillota</taxon>
        <taxon>Capillibacterium</taxon>
    </lineage>
</organism>
<dbReference type="NCBIfam" id="NF033516">
    <property type="entry name" value="transpos_IS3"/>
    <property type="match status" value="1"/>
</dbReference>
<accession>A0A8J6I3A7</accession>
<keyword evidence="5" id="KW-1185">Reference proteome</keyword>
<comment type="caution">
    <text evidence="4">The sequence shown here is derived from an EMBL/GenBank/DDBJ whole genome shotgun (WGS) entry which is preliminary data.</text>
</comment>
<dbReference type="InterPro" id="IPR048020">
    <property type="entry name" value="Transpos_IS3"/>
</dbReference>
<dbReference type="Proteomes" id="UP000657177">
    <property type="component" value="Unassembled WGS sequence"/>
</dbReference>
<sequence length="418" mass="48744">MKTKRYDQEFKEQIIRECQEVGNAALVARRHGLSKNTVHNWLKASRRNGSVVPLPKNKEQRLKEAERRLEELSRENDRLKRIVAEKELELAILKELRDLANPPVTDKVMVAKRWIGKGYNTNLVLDFVGLAASTFYENISREELPKEKTDKAAGRPKTQFSSTLDGQRIPDEQIKEWLCELICGDGFPYGYKKLTATLVEDYGLVINHKKVYRLCKELEILKPQRVCRPKHPKRLPQRTEITGPDQLWEMDIKYGYIHGEERFFFQLSLIDVFDRCVIDYHLGLTCTAKDACRVLRNALKKRGLKPGMKMPRVRTDNGPQFIANFFEELCHKLGIIHERIPIGTPNLNAHIEAFHSILEDDCYSRHQFNSYAEAYEQISLYMDYYNRRRRHGSLKNMAPEKYYQAVISNSIKPKTFVA</sequence>
<name>A0A8J6I3A7_9FIRM</name>
<evidence type="ECO:0000313" key="5">
    <source>
        <dbReference type="Proteomes" id="UP000657177"/>
    </source>
</evidence>
<gene>
    <name evidence="4" type="ORF">G5B42_09110</name>
</gene>
<evidence type="ECO:0000256" key="2">
    <source>
        <dbReference type="SAM" id="Coils"/>
    </source>
</evidence>
<dbReference type="Pfam" id="PF13276">
    <property type="entry name" value="HTH_21"/>
    <property type="match status" value="1"/>
</dbReference>
<feature type="domain" description="Integrase catalytic" evidence="3">
    <location>
        <begin position="240"/>
        <end position="407"/>
    </location>
</feature>
<keyword evidence="2" id="KW-0175">Coiled coil</keyword>
<dbReference type="InterPro" id="IPR036397">
    <property type="entry name" value="RNaseH_sf"/>
</dbReference>
<reference evidence="4" key="1">
    <citation type="submission" date="2020-06" db="EMBL/GenBank/DDBJ databases">
        <title>Novel chitinolytic bacterium.</title>
        <authorList>
            <person name="Ungkulpasvich U."/>
            <person name="Kosugi A."/>
            <person name="Uke A."/>
        </authorList>
    </citation>
    <scope>NUCLEOTIDE SEQUENCE</scope>
    <source>
        <strain evidence="4">UUS1-1</strain>
    </source>
</reference>
<comment type="function">
    <text evidence="1">Involved in the transposition of the insertion sequence.</text>
</comment>
<dbReference type="Pfam" id="PF00665">
    <property type="entry name" value="rve"/>
    <property type="match status" value="1"/>
</dbReference>
<dbReference type="Pfam" id="PF13333">
    <property type="entry name" value="rve_2"/>
    <property type="match status" value="1"/>
</dbReference>
<dbReference type="InterPro" id="IPR012337">
    <property type="entry name" value="RNaseH-like_sf"/>
</dbReference>
<dbReference type="GO" id="GO:0006313">
    <property type="term" value="P:DNA transposition"/>
    <property type="evidence" value="ECO:0007669"/>
    <property type="project" value="InterPro"/>
</dbReference>
<evidence type="ECO:0000313" key="4">
    <source>
        <dbReference type="EMBL" id="MBA2133694.1"/>
    </source>
</evidence>
<dbReference type="EMBL" id="JAAKDE010000018">
    <property type="protein sequence ID" value="MBA2133694.1"/>
    <property type="molecule type" value="Genomic_DNA"/>
</dbReference>
<dbReference type="InterPro" id="IPR009057">
    <property type="entry name" value="Homeodomain-like_sf"/>
</dbReference>
<proteinExistence type="predicted"/>
<dbReference type="InterPro" id="IPR002514">
    <property type="entry name" value="Transposase_8"/>
</dbReference>
<dbReference type="AlphaFoldDB" id="A0A8J6I3A7"/>
<dbReference type="GO" id="GO:0004803">
    <property type="term" value="F:transposase activity"/>
    <property type="evidence" value="ECO:0007669"/>
    <property type="project" value="InterPro"/>
</dbReference>
<dbReference type="Pfam" id="PF01527">
    <property type="entry name" value="HTH_Tnp_1"/>
    <property type="match status" value="1"/>
</dbReference>
<evidence type="ECO:0000259" key="3">
    <source>
        <dbReference type="PROSITE" id="PS50994"/>
    </source>
</evidence>
<evidence type="ECO:0000256" key="1">
    <source>
        <dbReference type="ARBA" id="ARBA00002286"/>
    </source>
</evidence>
<dbReference type="GO" id="GO:0003677">
    <property type="term" value="F:DNA binding"/>
    <property type="evidence" value="ECO:0007669"/>
    <property type="project" value="InterPro"/>
</dbReference>
<dbReference type="RefSeq" id="WP_181340163.1">
    <property type="nucleotide sequence ID" value="NZ_JAAKDE010000018.1"/>
</dbReference>